<gene>
    <name evidence="1" type="ORF">L2725_22915</name>
</gene>
<protein>
    <submittedName>
        <fullName evidence="1">DUF3389 domain-containing protein</fullName>
    </submittedName>
</protein>
<organism evidence="1 2">
    <name type="scientific">Shewanella corallii</name>
    <dbReference type="NCBI Taxonomy" id="560080"/>
    <lineage>
        <taxon>Bacteria</taxon>
        <taxon>Pseudomonadati</taxon>
        <taxon>Pseudomonadota</taxon>
        <taxon>Gammaproteobacteria</taxon>
        <taxon>Alteromonadales</taxon>
        <taxon>Shewanellaceae</taxon>
        <taxon>Shewanella</taxon>
    </lineage>
</organism>
<evidence type="ECO:0000313" key="1">
    <source>
        <dbReference type="EMBL" id="MCL2916591.1"/>
    </source>
</evidence>
<accession>A0ABT0NFE8</accession>
<evidence type="ECO:0000313" key="2">
    <source>
        <dbReference type="Proteomes" id="UP001202831"/>
    </source>
</evidence>
<comment type="caution">
    <text evidence="1">The sequence shown here is derived from an EMBL/GenBank/DDBJ whole genome shotgun (WGS) entry which is preliminary data.</text>
</comment>
<keyword evidence="2" id="KW-1185">Reference proteome</keyword>
<dbReference type="Proteomes" id="UP001202831">
    <property type="component" value="Unassembled WGS sequence"/>
</dbReference>
<sequence length="56" mass="6128">MSPSGTVLSAMVEDLKLRKEVLVLSADAGAVRWSLKLDNQQQADDLVDFIGEQILL</sequence>
<dbReference type="EMBL" id="JAKIKT010000018">
    <property type="protein sequence ID" value="MCL2916591.1"/>
    <property type="molecule type" value="Genomic_DNA"/>
</dbReference>
<dbReference type="Pfam" id="PF11869">
    <property type="entry name" value="DUF3389"/>
    <property type="match status" value="1"/>
</dbReference>
<reference evidence="1 2" key="1">
    <citation type="submission" date="2022-01" db="EMBL/GenBank/DDBJ databases">
        <title>Whole genome-based taxonomy of the Shewanellaceae.</title>
        <authorList>
            <person name="Martin-Rodriguez A.J."/>
        </authorList>
    </citation>
    <scope>NUCLEOTIDE SEQUENCE [LARGE SCALE GENOMIC DNA]</scope>
    <source>
        <strain evidence="1 2">DSM 21332</strain>
    </source>
</reference>
<dbReference type="InterPro" id="IPR021811">
    <property type="entry name" value="DUF3389"/>
</dbReference>
<name>A0ABT0NFE8_9GAMM</name>
<proteinExistence type="predicted"/>